<dbReference type="OrthoDB" id="3057455at2759"/>
<feature type="compositionally biased region" description="Acidic residues" evidence="1">
    <location>
        <begin position="230"/>
        <end position="240"/>
    </location>
</feature>
<dbReference type="Proteomes" id="UP001063166">
    <property type="component" value="Unassembled WGS sequence"/>
</dbReference>
<feature type="region of interest" description="Disordered" evidence="1">
    <location>
        <begin position="217"/>
        <end position="264"/>
    </location>
</feature>
<organism evidence="2 3">
    <name type="scientific">Lyophyllum shimeji</name>
    <name type="common">Hon-shimeji</name>
    <name type="synonym">Tricholoma shimeji</name>
    <dbReference type="NCBI Taxonomy" id="47721"/>
    <lineage>
        <taxon>Eukaryota</taxon>
        <taxon>Fungi</taxon>
        <taxon>Dikarya</taxon>
        <taxon>Basidiomycota</taxon>
        <taxon>Agaricomycotina</taxon>
        <taxon>Agaricomycetes</taxon>
        <taxon>Agaricomycetidae</taxon>
        <taxon>Agaricales</taxon>
        <taxon>Tricholomatineae</taxon>
        <taxon>Lyophyllaceae</taxon>
        <taxon>Lyophyllum</taxon>
    </lineage>
</organism>
<evidence type="ECO:0000313" key="3">
    <source>
        <dbReference type="Proteomes" id="UP001063166"/>
    </source>
</evidence>
<comment type="caution">
    <text evidence="2">The sequence shown here is derived from an EMBL/GenBank/DDBJ whole genome shotgun (WGS) entry which is preliminary data.</text>
</comment>
<sequence length="298" mass="31584">MSSIGKFIAYAFSQLVRPGLPPSESSMSTHGLAPSPHSDGDRQGPSASVTVLPRGLVYTISHPNPKAALADPLISLTPARVSAAPAPAPSADASSATSTSGCNSSFDISLISDTSTSTSASDDEDEQPRAVLTLSPILPCSSSHPCCPQDAPDLFSPRRLSAGAGAGFRSPFSHPDDDSPPRRLIGLGISGVPRKDGKPGPFDGLGVVGVRRSSYGRGRNPFLARHEEGYGDDEDDEEDGYASPTPRHRHRQRGSDEEGEEDTCTRELSATFVREIAYTWAEDPLHLHLRVLNTIVEC</sequence>
<evidence type="ECO:0000256" key="1">
    <source>
        <dbReference type="SAM" id="MobiDB-lite"/>
    </source>
</evidence>
<dbReference type="AlphaFoldDB" id="A0A9P3PC85"/>
<feature type="region of interest" description="Disordered" evidence="1">
    <location>
        <begin position="83"/>
        <end position="102"/>
    </location>
</feature>
<dbReference type="EMBL" id="BRPK01000001">
    <property type="protein sequence ID" value="GLB33150.1"/>
    <property type="molecule type" value="Genomic_DNA"/>
</dbReference>
<gene>
    <name evidence="2" type="ORF">LshimejAT787_0100350</name>
</gene>
<accession>A0A9P3PC85</accession>
<proteinExistence type="predicted"/>
<protein>
    <submittedName>
        <fullName evidence="2">Uncharacterized protein</fullName>
    </submittedName>
</protein>
<name>A0A9P3PC85_LYOSH</name>
<evidence type="ECO:0000313" key="2">
    <source>
        <dbReference type="EMBL" id="GLB33150.1"/>
    </source>
</evidence>
<keyword evidence="3" id="KW-1185">Reference proteome</keyword>
<reference evidence="2" key="1">
    <citation type="submission" date="2022-07" db="EMBL/GenBank/DDBJ databases">
        <title>The genome of Lyophyllum shimeji provides insight into the initial evolution of ectomycorrhizal fungal genome.</title>
        <authorList>
            <person name="Kobayashi Y."/>
            <person name="Shibata T."/>
            <person name="Hirakawa H."/>
            <person name="Shigenobu S."/>
            <person name="Nishiyama T."/>
            <person name="Yamada A."/>
            <person name="Hasebe M."/>
            <person name="Kawaguchi M."/>
        </authorList>
    </citation>
    <scope>NUCLEOTIDE SEQUENCE</scope>
    <source>
        <strain evidence="2">AT787</strain>
    </source>
</reference>
<feature type="region of interest" description="Disordered" evidence="1">
    <location>
        <begin position="166"/>
        <end position="205"/>
    </location>
</feature>
<feature type="region of interest" description="Disordered" evidence="1">
    <location>
        <begin position="19"/>
        <end position="49"/>
    </location>
</feature>